<accession>A0ABQ5U5N1</accession>
<sequence length="371" mass="42400">MVLGSQRNENINQILGLVELAEDKSPTQRKFLYQKIGDFLIEEGETFSKAEKELMADILCRITSDVEKSIRAHFSRHIAKRTDIPQDLIIFLANDDFEIALPILRDCGLLEEPDLLEIIHTRSTQHQLAIAARSNISESVSRALSDTDKEEVCVELLNNHTANIPNDILEKLGEKSETIIAYQKPLLQRPFLPNHIAEKMYRWVSVALREYIANRFQVDPRILEVDIDERRATIKSISTDMDPSEKLVEKLHKAGELSAGFMLKSLRQGEIDLFELTFAKLIDMPRNQIQKILYSKNPELLAAACRILDMDKIVFATIFDLVCTVNLKFPKGKEERDNLVTFYSLLKSEAATRALANPEFISGNIRYYQAH</sequence>
<evidence type="ECO:0000313" key="2">
    <source>
        <dbReference type="Proteomes" id="UP001161409"/>
    </source>
</evidence>
<dbReference type="RefSeq" id="WP_169561493.1">
    <property type="nucleotide sequence ID" value="NZ_VNWN01000007.1"/>
</dbReference>
<reference evidence="1" key="1">
    <citation type="journal article" date="2014" name="Int. J. Syst. Evol. Microbiol.">
        <title>Complete genome of a new Firmicutes species belonging to the dominant human colonic microbiota ('Ruminococcus bicirculans') reveals two chromosomes and a selective capacity to utilize plant glucans.</title>
        <authorList>
            <consortium name="NISC Comparative Sequencing Program"/>
            <person name="Wegmann U."/>
            <person name="Louis P."/>
            <person name="Goesmann A."/>
            <person name="Henrissat B."/>
            <person name="Duncan S.H."/>
            <person name="Flint H.J."/>
        </authorList>
    </citation>
    <scope>NUCLEOTIDE SEQUENCE</scope>
    <source>
        <strain evidence="1">NBRC 103408</strain>
    </source>
</reference>
<dbReference type="InterPro" id="IPR019285">
    <property type="entry name" value="DUF2336"/>
</dbReference>
<dbReference type="EMBL" id="BSNF01000008">
    <property type="protein sequence ID" value="GLQ07417.1"/>
    <property type="molecule type" value="Genomic_DNA"/>
</dbReference>
<dbReference type="Pfam" id="PF10098">
    <property type="entry name" value="DUF2336"/>
    <property type="match status" value="1"/>
</dbReference>
<proteinExistence type="predicted"/>
<keyword evidence="2" id="KW-1185">Reference proteome</keyword>
<protein>
    <recommendedName>
        <fullName evidence="3">DUF2336 domain-containing protein</fullName>
    </recommendedName>
</protein>
<gene>
    <name evidence="1" type="ORF">GCM10007924_26380</name>
</gene>
<comment type="caution">
    <text evidence="1">The sequence shown here is derived from an EMBL/GenBank/DDBJ whole genome shotgun (WGS) entry which is preliminary data.</text>
</comment>
<reference evidence="1" key="2">
    <citation type="submission" date="2023-01" db="EMBL/GenBank/DDBJ databases">
        <title>Draft genome sequence of Sneathiella chinensis strain NBRC 103408.</title>
        <authorList>
            <person name="Sun Q."/>
            <person name="Mori K."/>
        </authorList>
    </citation>
    <scope>NUCLEOTIDE SEQUENCE</scope>
    <source>
        <strain evidence="1">NBRC 103408</strain>
    </source>
</reference>
<evidence type="ECO:0008006" key="3">
    <source>
        <dbReference type="Google" id="ProtNLM"/>
    </source>
</evidence>
<evidence type="ECO:0000313" key="1">
    <source>
        <dbReference type="EMBL" id="GLQ07417.1"/>
    </source>
</evidence>
<dbReference type="Proteomes" id="UP001161409">
    <property type="component" value="Unassembled WGS sequence"/>
</dbReference>
<organism evidence="1 2">
    <name type="scientific">Sneathiella chinensis</name>
    <dbReference type="NCBI Taxonomy" id="349750"/>
    <lineage>
        <taxon>Bacteria</taxon>
        <taxon>Pseudomonadati</taxon>
        <taxon>Pseudomonadota</taxon>
        <taxon>Alphaproteobacteria</taxon>
        <taxon>Sneathiellales</taxon>
        <taxon>Sneathiellaceae</taxon>
        <taxon>Sneathiella</taxon>
    </lineage>
</organism>
<name>A0ABQ5U5N1_9PROT</name>